<sequence length="282" mass="31506">MCIAAIAWQLFDELPLVILSNRDEFLQRPTTSAHQWSDLPIYAGRDDQSGGTWLGIHQQPLASTNQFSQNGRWAAVLNFRDGVQAAPDQRSRGELVTNFLSSDLSPLAYARQVDLQAYAGFNLIVGDDKQAVLVNNRGYPPTPLHSGLHIISNGQPDDAWFKSERLRGRVRQEVLPLISESLEFHEGDKDYWLPAAWNVLTDTLQAPDEQLPDTGMPPALEQALSSICIDTPELPNYGTRTQSILTMSQVIDAQNQQQLQDGKPHKLSLVSREYQSQHHQAS</sequence>
<protein>
    <submittedName>
        <fullName evidence="1">Uncharacterized conserved protein</fullName>
    </submittedName>
</protein>
<dbReference type="Pfam" id="PF05742">
    <property type="entry name" value="TANGO2"/>
    <property type="match status" value="1"/>
</dbReference>
<keyword evidence="3" id="KW-1185">Reference proteome</keyword>
<dbReference type="EMBL" id="UGVC01000001">
    <property type="protein sequence ID" value="SUD92165.1"/>
    <property type="molecule type" value="Genomic_DNA"/>
</dbReference>
<evidence type="ECO:0000313" key="2">
    <source>
        <dbReference type="EMBL" id="SUD92165.1"/>
    </source>
</evidence>
<dbReference type="RefSeq" id="WP_028857842.1">
    <property type="nucleotide sequence ID" value="NZ_CAJHAQ010000001.1"/>
</dbReference>
<accession>A0A379LGY6</accession>
<dbReference type="PANTHER" id="PTHR17985:SF8">
    <property type="entry name" value="TRANSPORT AND GOLGI ORGANIZATION PROTEIN 2 HOMOLOG"/>
    <property type="match status" value="1"/>
</dbReference>
<gene>
    <name evidence="1" type="ORF">NCTC10526_00017</name>
    <name evidence="2" type="ORF">NCTC10526_02546</name>
</gene>
<proteinExistence type="predicted"/>
<reference evidence="1 3" key="1">
    <citation type="submission" date="2018-06" db="EMBL/GenBank/DDBJ databases">
        <authorList>
            <consortium name="Pathogen Informatics"/>
            <person name="Doyle S."/>
        </authorList>
    </citation>
    <scope>NUCLEOTIDE SEQUENCE [LARGE SCALE GENOMIC DNA]</scope>
    <source>
        <strain evidence="1 3">NCTC10526</strain>
    </source>
</reference>
<organism evidence="1 3">
    <name type="scientific">Psychrobacter phenylpyruvicus</name>
    <dbReference type="NCBI Taxonomy" id="29432"/>
    <lineage>
        <taxon>Bacteria</taxon>
        <taxon>Pseudomonadati</taxon>
        <taxon>Pseudomonadota</taxon>
        <taxon>Gammaproteobacteria</taxon>
        <taxon>Moraxellales</taxon>
        <taxon>Moraxellaceae</taxon>
        <taxon>Psychrobacter</taxon>
    </lineage>
</organism>
<dbReference type="PANTHER" id="PTHR17985">
    <property type="entry name" value="SER/THR-RICH PROTEIN T10 IN DGCR REGION"/>
    <property type="match status" value="1"/>
</dbReference>
<dbReference type="EMBL" id="UGVC01000001">
    <property type="protein sequence ID" value="SUD89721.1"/>
    <property type="molecule type" value="Genomic_DNA"/>
</dbReference>
<dbReference type="AlphaFoldDB" id="A0A379LGY6"/>
<dbReference type="Proteomes" id="UP000254123">
    <property type="component" value="Unassembled WGS sequence"/>
</dbReference>
<dbReference type="InterPro" id="IPR008551">
    <property type="entry name" value="TANGO2"/>
</dbReference>
<dbReference type="STRING" id="1123034.GCA_000685805_00153"/>
<evidence type="ECO:0000313" key="3">
    <source>
        <dbReference type="Proteomes" id="UP000254123"/>
    </source>
</evidence>
<evidence type="ECO:0000313" key="1">
    <source>
        <dbReference type="EMBL" id="SUD89721.1"/>
    </source>
</evidence>
<name>A0A379LGY6_9GAMM</name>